<dbReference type="InterPro" id="IPR050681">
    <property type="entry name" value="CDF/SLC30A"/>
</dbReference>
<organism evidence="11 12">
    <name type="scientific">Corynebacterium suedekumii</name>
    <dbReference type="NCBI Taxonomy" id="3049801"/>
    <lineage>
        <taxon>Bacteria</taxon>
        <taxon>Bacillati</taxon>
        <taxon>Actinomycetota</taxon>
        <taxon>Actinomycetes</taxon>
        <taxon>Mycobacteriales</taxon>
        <taxon>Corynebacteriaceae</taxon>
        <taxon>Corynebacterium</taxon>
    </lineage>
</organism>
<sequence length="306" mass="31946">MGGHHHHHHGHGHSHVSGAGATGALGIAFAITATVFLAELIAGLVSGSLALLSDAMHMLSDAAGLIIALVASVVGQRAASSRATYGYRRAEVIAALVNAVTVTAVVIWIVIQAVGRIAGHGDHDIDTTLMLIVAAIGLVANAVSAWVLSRKQGDSLNVRGAFLHVMADLLGSVAVIVAGLVIRYTGWQAADTVASLVIVALVLPRSLSLLWHSAEVLLERVPRGVDTQEVQDALEGLPGVVGVHDLHIWSTDGITPLATCHLVVADDHLPSCGVLDRAQGRLRAFGVEHSTIQLEYPGHRSHEQVC</sequence>
<keyword evidence="5 8" id="KW-1133">Transmembrane helix</keyword>
<dbReference type="Proteomes" id="UP001238805">
    <property type="component" value="Chromosome"/>
</dbReference>
<feature type="transmembrane region" description="Helical" evidence="8">
    <location>
        <begin position="127"/>
        <end position="149"/>
    </location>
</feature>
<reference evidence="11 12" key="1">
    <citation type="submission" date="2023-05" db="EMBL/GenBank/DDBJ databases">
        <title>Corynebacterium suedekumii sp. nov. and Corynebacterium breve sp. nov. isolated from raw cow's milk.</title>
        <authorList>
            <person name="Baer M.K."/>
            <person name="Mehl L."/>
            <person name="Hellmuth R."/>
            <person name="Marke G."/>
            <person name="Lipski A."/>
        </authorList>
    </citation>
    <scope>NUCLEOTIDE SEQUENCE [LARGE SCALE GENOMIC DNA]</scope>
    <source>
        <strain evidence="11 12">LM112</strain>
    </source>
</reference>
<evidence type="ECO:0000256" key="6">
    <source>
        <dbReference type="ARBA" id="ARBA00023065"/>
    </source>
</evidence>
<evidence type="ECO:0000256" key="3">
    <source>
        <dbReference type="ARBA" id="ARBA00022448"/>
    </source>
</evidence>
<accession>A0ABY8VTU9</accession>
<dbReference type="InterPro" id="IPR058533">
    <property type="entry name" value="Cation_efflux_TM"/>
</dbReference>
<evidence type="ECO:0000256" key="7">
    <source>
        <dbReference type="ARBA" id="ARBA00023136"/>
    </source>
</evidence>
<dbReference type="InterPro" id="IPR027469">
    <property type="entry name" value="Cation_efflux_TMD_sf"/>
</dbReference>
<evidence type="ECO:0000259" key="10">
    <source>
        <dbReference type="Pfam" id="PF16916"/>
    </source>
</evidence>
<evidence type="ECO:0000259" key="9">
    <source>
        <dbReference type="Pfam" id="PF01545"/>
    </source>
</evidence>
<keyword evidence="4 8" id="KW-0812">Transmembrane</keyword>
<comment type="similarity">
    <text evidence="2">Belongs to the cation diffusion facilitator (CDF) transporter (TC 2.A.4) family. SLC30A subfamily.</text>
</comment>
<dbReference type="Pfam" id="PF01545">
    <property type="entry name" value="Cation_efflux"/>
    <property type="match status" value="1"/>
</dbReference>
<feature type="domain" description="Cation efflux protein cytoplasmic" evidence="10">
    <location>
        <begin position="222"/>
        <end position="295"/>
    </location>
</feature>
<keyword evidence="7 8" id="KW-0472">Membrane</keyword>
<protein>
    <submittedName>
        <fullName evidence="11">Cation diffusion facilitator family transporter</fullName>
    </submittedName>
</protein>
<gene>
    <name evidence="11" type="ORF">QP029_03985</name>
</gene>
<dbReference type="SUPFAM" id="SSF161111">
    <property type="entry name" value="Cation efflux protein transmembrane domain-like"/>
    <property type="match status" value="1"/>
</dbReference>
<dbReference type="InterPro" id="IPR027470">
    <property type="entry name" value="Cation_efflux_CTD"/>
</dbReference>
<dbReference type="NCBIfam" id="TIGR01297">
    <property type="entry name" value="CDF"/>
    <property type="match status" value="1"/>
</dbReference>
<dbReference type="RefSeq" id="WP_284875564.1">
    <property type="nucleotide sequence ID" value="NZ_CP126970.1"/>
</dbReference>
<evidence type="ECO:0000313" key="12">
    <source>
        <dbReference type="Proteomes" id="UP001238805"/>
    </source>
</evidence>
<name>A0ABY8VTU9_9CORY</name>
<feature type="transmembrane region" description="Helical" evidence="8">
    <location>
        <begin position="21"/>
        <end position="42"/>
    </location>
</feature>
<comment type="subcellular location">
    <subcellularLocation>
        <location evidence="1">Membrane</location>
        <topology evidence="1">Multi-pass membrane protein</topology>
    </subcellularLocation>
</comment>
<dbReference type="Pfam" id="PF16916">
    <property type="entry name" value="ZT_dimer"/>
    <property type="match status" value="1"/>
</dbReference>
<dbReference type="PANTHER" id="PTHR11562:SF17">
    <property type="entry name" value="RE54080P-RELATED"/>
    <property type="match status" value="1"/>
</dbReference>
<dbReference type="Gene3D" id="1.20.1510.10">
    <property type="entry name" value="Cation efflux protein transmembrane domain"/>
    <property type="match status" value="1"/>
</dbReference>
<feature type="transmembrane region" description="Helical" evidence="8">
    <location>
        <begin position="62"/>
        <end position="80"/>
    </location>
</feature>
<evidence type="ECO:0000256" key="1">
    <source>
        <dbReference type="ARBA" id="ARBA00004141"/>
    </source>
</evidence>
<evidence type="ECO:0000313" key="11">
    <source>
        <dbReference type="EMBL" id="WIM70985.1"/>
    </source>
</evidence>
<evidence type="ECO:0000256" key="4">
    <source>
        <dbReference type="ARBA" id="ARBA00022692"/>
    </source>
</evidence>
<keyword evidence="12" id="KW-1185">Reference proteome</keyword>
<keyword evidence="3" id="KW-0813">Transport</keyword>
<feature type="transmembrane region" description="Helical" evidence="8">
    <location>
        <begin position="161"/>
        <end position="181"/>
    </location>
</feature>
<evidence type="ECO:0000256" key="5">
    <source>
        <dbReference type="ARBA" id="ARBA00022989"/>
    </source>
</evidence>
<feature type="transmembrane region" description="Helical" evidence="8">
    <location>
        <begin position="193"/>
        <end position="211"/>
    </location>
</feature>
<proteinExistence type="inferred from homology"/>
<evidence type="ECO:0000256" key="2">
    <source>
        <dbReference type="ARBA" id="ARBA00008873"/>
    </source>
</evidence>
<dbReference type="InterPro" id="IPR002524">
    <property type="entry name" value="Cation_efflux"/>
</dbReference>
<evidence type="ECO:0000256" key="8">
    <source>
        <dbReference type="SAM" id="Phobius"/>
    </source>
</evidence>
<feature type="domain" description="Cation efflux protein transmembrane" evidence="9">
    <location>
        <begin position="27"/>
        <end position="218"/>
    </location>
</feature>
<dbReference type="SUPFAM" id="SSF160240">
    <property type="entry name" value="Cation efflux protein cytoplasmic domain-like"/>
    <property type="match status" value="1"/>
</dbReference>
<dbReference type="PANTHER" id="PTHR11562">
    <property type="entry name" value="CATION EFFLUX PROTEIN/ ZINC TRANSPORTER"/>
    <property type="match status" value="1"/>
</dbReference>
<feature type="transmembrane region" description="Helical" evidence="8">
    <location>
        <begin position="92"/>
        <end position="115"/>
    </location>
</feature>
<dbReference type="InterPro" id="IPR036837">
    <property type="entry name" value="Cation_efflux_CTD_sf"/>
</dbReference>
<dbReference type="EMBL" id="CP126970">
    <property type="protein sequence ID" value="WIM70985.1"/>
    <property type="molecule type" value="Genomic_DNA"/>
</dbReference>
<keyword evidence="6" id="KW-0406">Ion transport</keyword>